<keyword evidence="3" id="KW-1185">Reference proteome</keyword>
<name>A0ABQ4QYN9_9HYPH</name>
<accession>A0ABQ4QYN9</accession>
<feature type="chain" id="PRO_5046023837" evidence="1">
    <location>
        <begin position="20"/>
        <end position="85"/>
    </location>
</feature>
<evidence type="ECO:0000313" key="3">
    <source>
        <dbReference type="Proteomes" id="UP001055167"/>
    </source>
</evidence>
<feature type="signal peptide" evidence="1">
    <location>
        <begin position="1"/>
        <end position="19"/>
    </location>
</feature>
<dbReference type="InterPro" id="IPR058110">
    <property type="entry name" value="GCG_CRPN_dom"/>
</dbReference>
<protein>
    <submittedName>
        <fullName evidence="2">Uncharacterized protein</fullName>
    </submittedName>
</protein>
<gene>
    <name evidence="2" type="ORF">OPKNFCMD_2785</name>
</gene>
<keyword evidence="1" id="KW-0732">Signal</keyword>
<dbReference type="Proteomes" id="UP001055167">
    <property type="component" value="Unassembled WGS sequence"/>
</dbReference>
<dbReference type="RefSeq" id="WP_128562210.1">
    <property type="nucleotide sequence ID" value="NZ_BPQH01000008.1"/>
</dbReference>
<evidence type="ECO:0000313" key="2">
    <source>
        <dbReference type="EMBL" id="GJD50049.1"/>
    </source>
</evidence>
<dbReference type="EMBL" id="BPQH01000008">
    <property type="protein sequence ID" value="GJD50049.1"/>
    <property type="molecule type" value="Genomic_DNA"/>
</dbReference>
<proteinExistence type="predicted"/>
<sequence>MLKILIPSALLAVSVIAPASALPMVDLAPPDDGLIQVYGGCGPYGHRGPYGGCRAGGQRGGYFRGRPCPPGFHLGGGGRRCWPNR</sequence>
<reference evidence="2" key="1">
    <citation type="journal article" date="2021" name="Front. Microbiol.">
        <title>Comprehensive Comparative Genomics and Phenotyping of Methylobacterium Species.</title>
        <authorList>
            <person name="Alessa O."/>
            <person name="Ogura Y."/>
            <person name="Fujitani Y."/>
            <person name="Takami H."/>
            <person name="Hayashi T."/>
            <person name="Sahin N."/>
            <person name="Tani A."/>
        </authorList>
    </citation>
    <scope>NUCLEOTIDE SEQUENCE</scope>
    <source>
        <strain evidence="2">KCTC 52305</strain>
    </source>
</reference>
<evidence type="ECO:0000256" key="1">
    <source>
        <dbReference type="SAM" id="SignalP"/>
    </source>
</evidence>
<reference evidence="2" key="2">
    <citation type="submission" date="2021-08" db="EMBL/GenBank/DDBJ databases">
        <authorList>
            <person name="Tani A."/>
            <person name="Ola A."/>
            <person name="Ogura Y."/>
            <person name="Katsura K."/>
            <person name="Hayashi T."/>
        </authorList>
    </citation>
    <scope>NUCLEOTIDE SEQUENCE</scope>
    <source>
        <strain evidence="2">KCTC 52305</strain>
    </source>
</reference>
<organism evidence="2 3">
    <name type="scientific">Methylobacterium crusticola</name>
    <dbReference type="NCBI Taxonomy" id="1697972"/>
    <lineage>
        <taxon>Bacteria</taxon>
        <taxon>Pseudomonadati</taxon>
        <taxon>Pseudomonadota</taxon>
        <taxon>Alphaproteobacteria</taxon>
        <taxon>Hyphomicrobiales</taxon>
        <taxon>Methylobacteriaceae</taxon>
        <taxon>Methylobacterium</taxon>
    </lineage>
</organism>
<comment type="caution">
    <text evidence="2">The sequence shown here is derived from an EMBL/GenBank/DDBJ whole genome shotgun (WGS) entry which is preliminary data.</text>
</comment>
<dbReference type="NCBIfam" id="NF047412">
    <property type="entry name" value="sig_GCG_CRPN_rpt"/>
    <property type="match status" value="1"/>
</dbReference>